<feature type="region of interest" description="Disordered" evidence="1">
    <location>
        <begin position="113"/>
        <end position="159"/>
    </location>
</feature>
<evidence type="ECO:0000313" key="2">
    <source>
        <dbReference type="EMBL" id="ELU15143.1"/>
    </source>
</evidence>
<dbReference type="EMBL" id="KB293989">
    <property type="protein sequence ID" value="ELU15143.1"/>
    <property type="molecule type" value="Genomic_DNA"/>
</dbReference>
<dbReference type="Proteomes" id="UP000014760">
    <property type="component" value="Unassembled WGS sequence"/>
</dbReference>
<evidence type="ECO:0000313" key="3">
    <source>
        <dbReference type="EnsemblMetazoa" id="CapteP207422"/>
    </source>
</evidence>
<sequence>MDTPSRVSKRLSQKRKLEGPDATSPLVRLKKKYDSEFPTIVKKSIKREPGVKSCPLREKKAEKSTKKPLKLKQPCLQLVDIMTQIPPPNLEIMSVEKEVLEELERQVEPLIREIDPAESVQEEEMEDLEEGQLPREEEEILRKAFEKGARDDGGDVAEQ</sequence>
<keyword evidence="4" id="KW-1185">Reference proteome</keyword>
<evidence type="ECO:0000313" key="4">
    <source>
        <dbReference type="Proteomes" id="UP000014760"/>
    </source>
</evidence>
<gene>
    <name evidence="2" type="ORF">CAPTEDRAFT_207422</name>
</gene>
<dbReference type="HOGENOM" id="CLU_1665064_0_0_1"/>
<reference evidence="3" key="3">
    <citation type="submission" date="2015-06" db="UniProtKB">
        <authorList>
            <consortium name="EnsemblMetazoa"/>
        </authorList>
    </citation>
    <scope>IDENTIFICATION</scope>
</reference>
<name>R7V8H1_CAPTE</name>
<reference evidence="4" key="1">
    <citation type="submission" date="2012-12" db="EMBL/GenBank/DDBJ databases">
        <authorList>
            <person name="Hellsten U."/>
            <person name="Grimwood J."/>
            <person name="Chapman J.A."/>
            <person name="Shapiro H."/>
            <person name="Aerts A."/>
            <person name="Otillar R.P."/>
            <person name="Terry A.Y."/>
            <person name="Boore J.L."/>
            <person name="Simakov O."/>
            <person name="Marletaz F."/>
            <person name="Cho S.-J."/>
            <person name="Edsinger-Gonzales E."/>
            <person name="Havlak P."/>
            <person name="Kuo D.-H."/>
            <person name="Larsson T."/>
            <person name="Lv J."/>
            <person name="Arendt D."/>
            <person name="Savage R."/>
            <person name="Osoegawa K."/>
            <person name="de Jong P."/>
            <person name="Lindberg D.R."/>
            <person name="Seaver E.C."/>
            <person name="Weisblat D.A."/>
            <person name="Putnam N.H."/>
            <person name="Grigoriev I.V."/>
            <person name="Rokhsar D.S."/>
        </authorList>
    </citation>
    <scope>NUCLEOTIDE SEQUENCE</scope>
    <source>
        <strain evidence="4">I ESC-2004</strain>
    </source>
</reference>
<accession>R7V8H1</accession>
<reference evidence="2 4" key="2">
    <citation type="journal article" date="2013" name="Nature">
        <title>Insights into bilaterian evolution from three spiralian genomes.</title>
        <authorList>
            <person name="Simakov O."/>
            <person name="Marletaz F."/>
            <person name="Cho S.J."/>
            <person name="Edsinger-Gonzales E."/>
            <person name="Havlak P."/>
            <person name="Hellsten U."/>
            <person name="Kuo D.H."/>
            <person name="Larsson T."/>
            <person name="Lv J."/>
            <person name="Arendt D."/>
            <person name="Savage R."/>
            <person name="Osoegawa K."/>
            <person name="de Jong P."/>
            <person name="Grimwood J."/>
            <person name="Chapman J.A."/>
            <person name="Shapiro H."/>
            <person name="Aerts A."/>
            <person name="Otillar R.P."/>
            <person name="Terry A.Y."/>
            <person name="Boore J.L."/>
            <person name="Grigoriev I.V."/>
            <person name="Lindberg D.R."/>
            <person name="Seaver E.C."/>
            <person name="Weisblat D.A."/>
            <person name="Putnam N.H."/>
            <person name="Rokhsar D.S."/>
        </authorList>
    </citation>
    <scope>NUCLEOTIDE SEQUENCE</scope>
    <source>
        <strain evidence="2 4">I ESC-2004</strain>
    </source>
</reference>
<proteinExistence type="predicted"/>
<dbReference type="AlphaFoldDB" id="R7V8H1"/>
<evidence type="ECO:0000256" key="1">
    <source>
        <dbReference type="SAM" id="MobiDB-lite"/>
    </source>
</evidence>
<feature type="region of interest" description="Disordered" evidence="1">
    <location>
        <begin position="1"/>
        <end position="23"/>
    </location>
</feature>
<organism evidence="2">
    <name type="scientific">Capitella teleta</name>
    <name type="common">Polychaete worm</name>
    <dbReference type="NCBI Taxonomy" id="283909"/>
    <lineage>
        <taxon>Eukaryota</taxon>
        <taxon>Metazoa</taxon>
        <taxon>Spiralia</taxon>
        <taxon>Lophotrochozoa</taxon>
        <taxon>Annelida</taxon>
        <taxon>Polychaeta</taxon>
        <taxon>Sedentaria</taxon>
        <taxon>Scolecida</taxon>
        <taxon>Capitellidae</taxon>
        <taxon>Capitella</taxon>
    </lineage>
</organism>
<dbReference type="EnsemblMetazoa" id="CapteT207422">
    <property type="protein sequence ID" value="CapteP207422"/>
    <property type="gene ID" value="CapteG207422"/>
</dbReference>
<feature type="non-terminal residue" evidence="2">
    <location>
        <position position="159"/>
    </location>
</feature>
<feature type="compositionally biased region" description="Basic and acidic residues" evidence="1">
    <location>
        <begin position="132"/>
        <end position="153"/>
    </location>
</feature>
<dbReference type="EMBL" id="AMQN01038073">
    <property type="status" value="NOT_ANNOTATED_CDS"/>
    <property type="molecule type" value="Genomic_DNA"/>
</dbReference>
<feature type="compositionally biased region" description="Acidic residues" evidence="1">
    <location>
        <begin position="120"/>
        <end position="130"/>
    </location>
</feature>
<protein>
    <submittedName>
        <fullName evidence="2 3">Uncharacterized protein</fullName>
    </submittedName>
</protein>